<reference evidence="3" key="1">
    <citation type="submission" date="2024-03" db="EMBL/GenBank/DDBJ databases">
        <title>WGS assembly of Saponaria officinalis var. Norfolk2.</title>
        <authorList>
            <person name="Jenkins J."/>
            <person name="Shu S."/>
            <person name="Grimwood J."/>
            <person name="Barry K."/>
            <person name="Goodstein D."/>
            <person name="Schmutz J."/>
            <person name="Leebens-Mack J."/>
            <person name="Osbourn A."/>
        </authorList>
    </citation>
    <scope>NUCLEOTIDE SEQUENCE [LARGE SCALE GENOMIC DNA]</scope>
    <source>
        <strain evidence="3">JIC</strain>
    </source>
</reference>
<dbReference type="InterPro" id="IPR027417">
    <property type="entry name" value="P-loop_NTPase"/>
</dbReference>
<dbReference type="EMBL" id="JBDFQZ010000003">
    <property type="protein sequence ID" value="KAK9741984.1"/>
    <property type="molecule type" value="Genomic_DNA"/>
</dbReference>
<dbReference type="Proteomes" id="UP001443914">
    <property type="component" value="Unassembled WGS sequence"/>
</dbReference>
<organism evidence="3 4">
    <name type="scientific">Saponaria officinalis</name>
    <name type="common">Common soapwort</name>
    <name type="synonym">Lychnis saponaria</name>
    <dbReference type="NCBI Taxonomy" id="3572"/>
    <lineage>
        <taxon>Eukaryota</taxon>
        <taxon>Viridiplantae</taxon>
        <taxon>Streptophyta</taxon>
        <taxon>Embryophyta</taxon>
        <taxon>Tracheophyta</taxon>
        <taxon>Spermatophyta</taxon>
        <taxon>Magnoliopsida</taxon>
        <taxon>eudicotyledons</taxon>
        <taxon>Gunneridae</taxon>
        <taxon>Pentapetalae</taxon>
        <taxon>Caryophyllales</taxon>
        <taxon>Caryophyllaceae</taxon>
        <taxon>Caryophylleae</taxon>
        <taxon>Saponaria</taxon>
    </lineage>
</organism>
<dbReference type="InterPro" id="IPR050747">
    <property type="entry name" value="Mitochondrial_chaperone_BCS1"/>
</dbReference>
<proteinExistence type="predicted"/>
<dbReference type="GO" id="GO:0005524">
    <property type="term" value="F:ATP binding"/>
    <property type="evidence" value="ECO:0007669"/>
    <property type="project" value="InterPro"/>
</dbReference>
<dbReference type="SUPFAM" id="SSF52540">
    <property type="entry name" value="P-loop containing nucleoside triphosphate hydrolases"/>
    <property type="match status" value="1"/>
</dbReference>
<dbReference type="Gene3D" id="6.10.280.40">
    <property type="match status" value="1"/>
</dbReference>
<evidence type="ECO:0000259" key="2">
    <source>
        <dbReference type="Pfam" id="PF25568"/>
    </source>
</evidence>
<dbReference type="InterPro" id="IPR003959">
    <property type="entry name" value="ATPase_AAA_core"/>
</dbReference>
<comment type="caution">
    <text evidence="3">The sequence shown here is derived from an EMBL/GenBank/DDBJ whole genome shotgun (WGS) entry which is preliminary data.</text>
</comment>
<dbReference type="AlphaFoldDB" id="A0AAW1M069"/>
<dbReference type="Gene3D" id="3.40.50.300">
    <property type="entry name" value="P-loop containing nucleotide triphosphate hydrolases"/>
    <property type="match status" value="1"/>
</dbReference>
<gene>
    <name evidence="3" type="ORF">RND81_03G141400</name>
</gene>
<evidence type="ECO:0000313" key="4">
    <source>
        <dbReference type="Proteomes" id="UP001443914"/>
    </source>
</evidence>
<dbReference type="PANTHER" id="PTHR23070">
    <property type="entry name" value="BCS1 AAA-TYPE ATPASE"/>
    <property type="match status" value="1"/>
</dbReference>
<dbReference type="Pfam" id="PF00004">
    <property type="entry name" value="AAA"/>
    <property type="match status" value="1"/>
</dbReference>
<dbReference type="GO" id="GO:0016887">
    <property type="term" value="F:ATP hydrolysis activity"/>
    <property type="evidence" value="ECO:0007669"/>
    <property type="project" value="InterPro"/>
</dbReference>
<dbReference type="InterPro" id="IPR058017">
    <property type="entry name" value="At3g28540-like_C"/>
</dbReference>
<feature type="domain" description="AAA+ ATPase At3g28540-like C-terminal" evidence="2">
    <location>
        <begin position="92"/>
        <end position="168"/>
    </location>
</feature>
<accession>A0AAW1M069</accession>
<feature type="domain" description="ATPase AAA-type core" evidence="1">
    <location>
        <begin position="6"/>
        <end position="90"/>
    </location>
</feature>
<keyword evidence="4" id="KW-1185">Reference proteome</keyword>
<sequence>MANWLQYNVYDVELSAVKDNSQLKKLLLETSQKSIIAIDGIDEDDKLTGLLNFIDGCGEEKIVVITTNHIHKIDRELIRPGRIDLHIELSNCSYDQFLIFSKNYLDIEGHALFGRIEELLGEVNVCVAEVAHLISKPLNSVDETTVEGCLRDLISALEVIEAIKVEAKTDEGQS</sequence>
<dbReference type="Pfam" id="PF25568">
    <property type="entry name" value="AAA_lid_At3g28540"/>
    <property type="match status" value="1"/>
</dbReference>
<evidence type="ECO:0000313" key="3">
    <source>
        <dbReference type="EMBL" id="KAK9741984.1"/>
    </source>
</evidence>
<name>A0AAW1M069_SAPOF</name>
<evidence type="ECO:0008006" key="5">
    <source>
        <dbReference type="Google" id="ProtNLM"/>
    </source>
</evidence>
<protein>
    <recommendedName>
        <fullName evidence="5">ATPase AAA-type core domain-containing protein</fullName>
    </recommendedName>
</protein>
<evidence type="ECO:0000259" key="1">
    <source>
        <dbReference type="Pfam" id="PF00004"/>
    </source>
</evidence>